<dbReference type="CDD" id="cd03039">
    <property type="entry name" value="GST_N_Sigma_like"/>
    <property type="match status" value="1"/>
</dbReference>
<dbReference type="CDD" id="cd03192">
    <property type="entry name" value="GST_C_Sigma_like"/>
    <property type="match status" value="1"/>
</dbReference>
<dbReference type="Pfam" id="PF14497">
    <property type="entry name" value="GST_C_3"/>
    <property type="match status" value="1"/>
</dbReference>
<feature type="domain" description="GST N-terminal" evidence="5">
    <location>
        <begin position="2"/>
        <end position="78"/>
    </location>
</feature>
<evidence type="ECO:0000256" key="1">
    <source>
        <dbReference type="ARBA" id="ARBA00012452"/>
    </source>
</evidence>
<feature type="domain" description="GST C-terminal" evidence="6">
    <location>
        <begin position="80"/>
        <end position="200"/>
    </location>
</feature>
<keyword evidence="8" id="KW-1185">Reference proteome</keyword>
<reference evidence="7 8" key="1">
    <citation type="journal article" date="2024" name="BMC Genomics">
        <title>Genome assembly of redclaw crayfish (Cherax quadricarinatus) provides insights into its immune adaptation and hypoxia tolerance.</title>
        <authorList>
            <person name="Liu Z."/>
            <person name="Zheng J."/>
            <person name="Li H."/>
            <person name="Fang K."/>
            <person name="Wang S."/>
            <person name="He J."/>
            <person name="Zhou D."/>
            <person name="Weng S."/>
            <person name="Chi M."/>
            <person name="Gu Z."/>
            <person name="He J."/>
            <person name="Li F."/>
            <person name="Wang M."/>
        </authorList>
    </citation>
    <scope>NUCLEOTIDE SEQUENCE [LARGE SCALE GENOMIC DNA]</scope>
    <source>
        <strain evidence="7">ZL_2023a</strain>
    </source>
</reference>
<dbReference type="SFLD" id="SFLDG01205">
    <property type="entry name" value="AMPS.1"/>
    <property type="match status" value="1"/>
</dbReference>
<dbReference type="SFLD" id="SFLDS00019">
    <property type="entry name" value="Glutathione_Transferase_(cytos"/>
    <property type="match status" value="1"/>
</dbReference>
<dbReference type="PROSITE" id="PS50404">
    <property type="entry name" value="GST_NTER"/>
    <property type="match status" value="1"/>
</dbReference>
<dbReference type="PROSITE" id="PS50405">
    <property type="entry name" value="GST_CTER"/>
    <property type="match status" value="1"/>
</dbReference>
<proteinExistence type="inferred from homology"/>
<sequence>MPEYKLVYFNGKGRAELARWIFAYGGIPYTDERIERDDWPEKKSIEGGRLPVLIVDGHTLPQSLAIARFLAKKAGLVPEDDFRAAACDALADTISDLMREAHKVMVAEKTGESKEAKKEFYKNHLEPVMTLLNKRFGEKEWFTSDKITWADLTIAIFFGGIRKMHSETLEKFPALLAHVNKVEGLPKIKEWIAARPDTQF</sequence>
<comment type="caution">
    <text evidence="7">The sequence shown here is derived from an EMBL/GenBank/DDBJ whole genome shotgun (WGS) entry which is preliminary data.</text>
</comment>
<dbReference type="GO" id="GO:0004364">
    <property type="term" value="F:glutathione transferase activity"/>
    <property type="evidence" value="ECO:0007669"/>
    <property type="project" value="UniProtKB-EC"/>
</dbReference>
<dbReference type="EMBL" id="JARKIK010000053">
    <property type="protein sequence ID" value="KAK8733568.1"/>
    <property type="molecule type" value="Genomic_DNA"/>
</dbReference>
<keyword evidence="2" id="KW-0808">Transferase</keyword>
<evidence type="ECO:0000313" key="7">
    <source>
        <dbReference type="EMBL" id="KAK8733568.1"/>
    </source>
</evidence>
<dbReference type="Pfam" id="PF02798">
    <property type="entry name" value="GST_N"/>
    <property type="match status" value="1"/>
</dbReference>
<dbReference type="Proteomes" id="UP001445076">
    <property type="component" value="Unassembled WGS sequence"/>
</dbReference>
<dbReference type="SUPFAM" id="SSF52833">
    <property type="entry name" value="Thioredoxin-like"/>
    <property type="match status" value="1"/>
</dbReference>
<dbReference type="FunFam" id="3.40.30.10:FF:000258">
    <property type="entry name" value="Glutathione S-transferase"/>
    <property type="match status" value="1"/>
</dbReference>
<comment type="similarity">
    <text evidence="3">Belongs to the GST superfamily. Sigma family.</text>
</comment>
<evidence type="ECO:0000259" key="5">
    <source>
        <dbReference type="PROSITE" id="PS50404"/>
    </source>
</evidence>
<evidence type="ECO:0000313" key="8">
    <source>
        <dbReference type="Proteomes" id="UP001445076"/>
    </source>
</evidence>
<accession>A0AAW0X272</accession>
<dbReference type="PANTHER" id="PTHR11571">
    <property type="entry name" value="GLUTATHIONE S-TRANSFERASE"/>
    <property type="match status" value="1"/>
</dbReference>
<evidence type="ECO:0000256" key="2">
    <source>
        <dbReference type="ARBA" id="ARBA00022679"/>
    </source>
</evidence>
<dbReference type="InterPro" id="IPR036249">
    <property type="entry name" value="Thioredoxin-like_sf"/>
</dbReference>
<evidence type="ECO:0000259" key="6">
    <source>
        <dbReference type="PROSITE" id="PS50405"/>
    </source>
</evidence>
<name>A0AAW0X272_CHEQU</name>
<dbReference type="GO" id="GO:0006749">
    <property type="term" value="P:glutathione metabolic process"/>
    <property type="evidence" value="ECO:0007669"/>
    <property type="project" value="TreeGrafter"/>
</dbReference>
<evidence type="ECO:0000256" key="4">
    <source>
        <dbReference type="ARBA" id="ARBA00047960"/>
    </source>
</evidence>
<comment type="catalytic activity">
    <reaction evidence="4">
        <text>RX + glutathione = an S-substituted glutathione + a halide anion + H(+)</text>
        <dbReference type="Rhea" id="RHEA:16437"/>
        <dbReference type="ChEBI" id="CHEBI:15378"/>
        <dbReference type="ChEBI" id="CHEBI:16042"/>
        <dbReference type="ChEBI" id="CHEBI:17792"/>
        <dbReference type="ChEBI" id="CHEBI:57925"/>
        <dbReference type="ChEBI" id="CHEBI:90779"/>
        <dbReference type="EC" id="2.5.1.18"/>
    </reaction>
</comment>
<dbReference type="FunFam" id="1.20.1050.10:FF:000030">
    <property type="entry name" value="Glutathione S-transferase S1"/>
    <property type="match status" value="1"/>
</dbReference>
<dbReference type="InterPro" id="IPR050213">
    <property type="entry name" value="GST_superfamily"/>
</dbReference>
<dbReference type="PANTHER" id="PTHR11571:SF224">
    <property type="entry name" value="HEMATOPOIETIC PROSTAGLANDIN D SYNTHASE"/>
    <property type="match status" value="1"/>
</dbReference>
<dbReference type="SFLD" id="SFLDG00363">
    <property type="entry name" value="AMPS_(cytGST):_Alpha-__Mu-__Pi"/>
    <property type="match status" value="1"/>
</dbReference>
<gene>
    <name evidence="7" type="ORF">OTU49_006362</name>
</gene>
<dbReference type="SUPFAM" id="SSF47616">
    <property type="entry name" value="GST C-terminal domain-like"/>
    <property type="match status" value="1"/>
</dbReference>
<dbReference type="Gene3D" id="1.20.1050.130">
    <property type="match status" value="1"/>
</dbReference>
<dbReference type="InterPro" id="IPR040079">
    <property type="entry name" value="Glutathione_S-Trfase"/>
</dbReference>
<dbReference type="InterPro" id="IPR004045">
    <property type="entry name" value="Glutathione_S-Trfase_N"/>
</dbReference>
<dbReference type="InterPro" id="IPR036282">
    <property type="entry name" value="Glutathione-S-Trfase_C_sf"/>
</dbReference>
<dbReference type="InterPro" id="IPR004046">
    <property type="entry name" value="GST_C"/>
</dbReference>
<dbReference type="AlphaFoldDB" id="A0AAW0X272"/>
<dbReference type="EC" id="2.5.1.18" evidence="1"/>
<evidence type="ECO:0000256" key="3">
    <source>
        <dbReference type="ARBA" id="ARBA00038317"/>
    </source>
</evidence>
<organism evidence="7 8">
    <name type="scientific">Cherax quadricarinatus</name>
    <name type="common">Australian red claw crayfish</name>
    <dbReference type="NCBI Taxonomy" id="27406"/>
    <lineage>
        <taxon>Eukaryota</taxon>
        <taxon>Metazoa</taxon>
        <taxon>Ecdysozoa</taxon>
        <taxon>Arthropoda</taxon>
        <taxon>Crustacea</taxon>
        <taxon>Multicrustacea</taxon>
        <taxon>Malacostraca</taxon>
        <taxon>Eumalacostraca</taxon>
        <taxon>Eucarida</taxon>
        <taxon>Decapoda</taxon>
        <taxon>Pleocyemata</taxon>
        <taxon>Astacidea</taxon>
        <taxon>Parastacoidea</taxon>
        <taxon>Parastacidae</taxon>
        <taxon>Cherax</taxon>
    </lineage>
</organism>
<protein>
    <recommendedName>
        <fullName evidence="1">glutathione transferase</fullName>
        <ecNumber evidence="1">2.5.1.18</ecNumber>
    </recommendedName>
</protein>
<dbReference type="InterPro" id="IPR010987">
    <property type="entry name" value="Glutathione-S-Trfase_C-like"/>
</dbReference>